<evidence type="ECO:0000313" key="3">
    <source>
        <dbReference type="Proteomes" id="UP000182658"/>
    </source>
</evidence>
<dbReference type="InParanoid" id="A0A1J7IIU1"/>
<feature type="compositionally biased region" description="Basic and acidic residues" evidence="1">
    <location>
        <begin position="397"/>
        <end position="411"/>
    </location>
</feature>
<dbReference type="STRING" id="1408157.A0A1J7IIU1"/>
<name>A0A1J7IIU1_9PEZI</name>
<dbReference type="OrthoDB" id="410044at2759"/>
<feature type="region of interest" description="Disordered" evidence="1">
    <location>
        <begin position="369"/>
        <end position="412"/>
    </location>
</feature>
<gene>
    <name evidence="2" type="ORF">CONLIGDRAFT_671032</name>
</gene>
<sequence length="453" mass="50232">MASEWFPVYIETDDARAFWQNRRIKDLDTLRAEPSSFTYAAMDCEGKEGHAGGVTSIGLAFLPSAHSPQMSVFETWPWDNVTLDGAVLSYNITSLSLRIRGRHRGRVPEPFRYGKVEPISLPQLEDRLKQHLQAAKQQKRLILVAWSIENEMRAMQSLFPGLLSVLDGWMDLADITSYMSGIRTKQKISLRDTLITLGLVNNYSVQTFRPHDPGMDAARTAAALAGLVACPTRELTIPPWTWQEKEIRKQRHKRPSRDQHPYAIRISTQDGSPMPLAISSSLRLEGFVTKVFATPTMTAVCPLKKSEKQKTHGWICFDTLSAMKRFVQQLNGFEVNGVGISLRLSGPSDPGRQTDQIQPARPLISSLQDVSNPGRNIAGTDACPSTQPPAPTVSDCELSRNDGGDGYEKSKLSVPPELNLYEIGDFLVGLEASWAEPGDGGDMDDTMREATSM</sequence>
<organism evidence="2 3">
    <name type="scientific">Coniochaeta ligniaria NRRL 30616</name>
    <dbReference type="NCBI Taxonomy" id="1408157"/>
    <lineage>
        <taxon>Eukaryota</taxon>
        <taxon>Fungi</taxon>
        <taxon>Dikarya</taxon>
        <taxon>Ascomycota</taxon>
        <taxon>Pezizomycotina</taxon>
        <taxon>Sordariomycetes</taxon>
        <taxon>Sordariomycetidae</taxon>
        <taxon>Coniochaetales</taxon>
        <taxon>Coniochaetaceae</taxon>
        <taxon>Coniochaeta</taxon>
    </lineage>
</organism>
<dbReference type="Proteomes" id="UP000182658">
    <property type="component" value="Unassembled WGS sequence"/>
</dbReference>
<dbReference type="EMBL" id="KV875099">
    <property type="protein sequence ID" value="OIW27203.1"/>
    <property type="molecule type" value="Genomic_DNA"/>
</dbReference>
<evidence type="ECO:0000256" key="1">
    <source>
        <dbReference type="SAM" id="MobiDB-lite"/>
    </source>
</evidence>
<dbReference type="AlphaFoldDB" id="A0A1J7IIU1"/>
<proteinExistence type="predicted"/>
<evidence type="ECO:0000313" key="2">
    <source>
        <dbReference type="EMBL" id="OIW27203.1"/>
    </source>
</evidence>
<accession>A0A1J7IIU1</accession>
<protein>
    <submittedName>
        <fullName evidence="2">Uncharacterized protein</fullName>
    </submittedName>
</protein>
<keyword evidence="3" id="KW-1185">Reference proteome</keyword>
<reference evidence="2 3" key="1">
    <citation type="submission" date="2016-10" db="EMBL/GenBank/DDBJ databases">
        <title>Draft genome sequence of Coniochaeta ligniaria NRRL30616, a lignocellulolytic fungus for bioabatement of inhibitors in plant biomass hydrolysates.</title>
        <authorList>
            <consortium name="DOE Joint Genome Institute"/>
            <person name="Jimenez D.J."/>
            <person name="Hector R.E."/>
            <person name="Riley R."/>
            <person name="Sun H."/>
            <person name="Grigoriev I.V."/>
            <person name="Van Elsas J.D."/>
            <person name="Nichols N.N."/>
        </authorList>
    </citation>
    <scope>NUCLEOTIDE SEQUENCE [LARGE SCALE GENOMIC DNA]</scope>
    <source>
        <strain evidence="2 3">NRRL 30616</strain>
    </source>
</reference>